<dbReference type="EMBL" id="CP000360">
    <property type="protein sequence ID" value="ABF40664.1"/>
    <property type="molecule type" value="Genomic_DNA"/>
</dbReference>
<sequence length="465" mass="50038">MVVVGAGPNGLSAAIVAAQAGYSVEVYEAEEIAGGAARTMELTLPGFHHDFGSAVHPMAAGSPFFTTLPLHDYGLEWIQPGAPLAHPLDDGTAVVLERDIGEAALALGRDGGAWRNLFGTYARRWSELAGEILRPALRVPGHPVMMAEFGMRALASASALARNKFREERTRALFAGMAAHSFLSLDEPMSAGIAMVLGITAHAVGWPIPRGGAGAITQALIGYLESLGGRVVTSHRVEELRALGEYRFAMCDVTPRQLLGMTQFPAAYTRSLQRYRYGPGVFKVDYALSSPVPWKVKECARAGTVHIGGTLEEIEASEKATRGGQHAERPFVLLSQPTLFDASRAPDGKHIAWAYCHVPNGSTFDMLPRLEAQIERFAPGFRDCVLARRVWAPADLEKQDANLVGGDIVGGIPDWKQTFFRPSWRGYSTPLQDVYLCSSSTPPGGGVHGMCGFHAATIAVKKFSR</sequence>
<keyword evidence="2" id="KW-1185">Reference proteome</keyword>
<gene>
    <name evidence="1" type="ordered locus">Acid345_1663</name>
</gene>
<dbReference type="PANTHER" id="PTHR10668:SF105">
    <property type="entry name" value="DEHYDROGENASE-RELATED"/>
    <property type="match status" value="1"/>
</dbReference>
<evidence type="ECO:0000313" key="2">
    <source>
        <dbReference type="Proteomes" id="UP000002432"/>
    </source>
</evidence>
<organism evidence="1 2">
    <name type="scientific">Koribacter versatilis (strain Ellin345)</name>
    <dbReference type="NCBI Taxonomy" id="204669"/>
    <lineage>
        <taxon>Bacteria</taxon>
        <taxon>Pseudomonadati</taxon>
        <taxon>Acidobacteriota</taxon>
        <taxon>Terriglobia</taxon>
        <taxon>Terriglobales</taxon>
        <taxon>Candidatus Korobacteraceae</taxon>
        <taxon>Candidatus Korobacter</taxon>
    </lineage>
</organism>
<dbReference type="HOGENOM" id="CLU_019327_1_1_0"/>
<dbReference type="AlphaFoldDB" id="Q1IR36"/>
<dbReference type="Proteomes" id="UP000002432">
    <property type="component" value="Chromosome"/>
</dbReference>
<dbReference type="SUPFAM" id="SSF51905">
    <property type="entry name" value="FAD/NAD(P)-binding domain"/>
    <property type="match status" value="1"/>
</dbReference>
<dbReference type="PANTHER" id="PTHR10668">
    <property type="entry name" value="PHYTOENE DEHYDROGENASE"/>
    <property type="match status" value="1"/>
</dbReference>
<dbReference type="InterPro" id="IPR036188">
    <property type="entry name" value="FAD/NAD-bd_sf"/>
</dbReference>
<dbReference type="STRING" id="204669.Acid345_1663"/>
<evidence type="ECO:0000313" key="1">
    <source>
        <dbReference type="EMBL" id="ABF40664.1"/>
    </source>
</evidence>
<proteinExistence type="predicted"/>
<reference evidence="1 2" key="1">
    <citation type="journal article" date="2009" name="Appl. Environ. Microbiol.">
        <title>Three genomes from the phylum Acidobacteria provide insight into the lifestyles of these microorganisms in soils.</title>
        <authorList>
            <person name="Ward N.L."/>
            <person name="Challacombe J.F."/>
            <person name="Janssen P.H."/>
            <person name="Henrissat B."/>
            <person name="Coutinho P.M."/>
            <person name="Wu M."/>
            <person name="Xie G."/>
            <person name="Haft D.H."/>
            <person name="Sait M."/>
            <person name="Badger J."/>
            <person name="Barabote R.D."/>
            <person name="Bradley B."/>
            <person name="Brettin T.S."/>
            <person name="Brinkac L.M."/>
            <person name="Bruce D."/>
            <person name="Creasy T."/>
            <person name="Daugherty S.C."/>
            <person name="Davidsen T.M."/>
            <person name="DeBoy R.T."/>
            <person name="Detter J.C."/>
            <person name="Dodson R.J."/>
            <person name="Durkin A.S."/>
            <person name="Ganapathy A."/>
            <person name="Gwinn-Giglio M."/>
            <person name="Han C.S."/>
            <person name="Khouri H."/>
            <person name="Kiss H."/>
            <person name="Kothari S.P."/>
            <person name="Madupu R."/>
            <person name="Nelson K.E."/>
            <person name="Nelson W.C."/>
            <person name="Paulsen I."/>
            <person name="Penn K."/>
            <person name="Ren Q."/>
            <person name="Rosovitz M.J."/>
            <person name="Selengut J.D."/>
            <person name="Shrivastava S."/>
            <person name="Sullivan S.A."/>
            <person name="Tapia R."/>
            <person name="Thompson L.S."/>
            <person name="Watkins K.L."/>
            <person name="Yang Q."/>
            <person name="Yu C."/>
            <person name="Zafar N."/>
            <person name="Zhou L."/>
            <person name="Kuske C.R."/>
        </authorList>
    </citation>
    <scope>NUCLEOTIDE SEQUENCE [LARGE SCALE GENOMIC DNA]</scope>
    <source>
        <strain evidence="1 2">Ellin345</strain>
    </source>
</reference>
<name>Q1IR36_KORVE</name>
<accession>Q1IR36</accession>
<dbReference type="Gene3D" id="3.50.50.60">
    <property type="entry name" value="FAD/NAD(P)-binding domain"/>
    <property type="match status" value="1"/>
</dbReference>
<dbReference type="KEGG" id="aba:Acid345_1663"/>
<dbReference type="eggNOG" id="COG1233">
    <property type="taxonomic scope" value="Bacteria"/>
</dbReference>
<dbReference type="Pfam" id="PF13450">
    <property type="entry name" value="NAD_binding_8"/>
    <property type="match status" value="1"/>
</dbReference>
<dbReference type="EnsemblBacteria" id="ABF40664">
    <property type="protein sequence ID" value="ABF40664"/>
    <property type="gene ID" value="Acid345_1663"/>
</dbReference>
<protein>
    <submittedName>
        <fullName evidence="1">Phytoene dehydrogenase, putative</fullName>
    </submittedName>
</protein>